<protein>
    <submittedName>
        <fullName evidence="1">Ethanolamine ammonia-lyase reactivating factor EutA</fullName>
    </submittedName>
</protein>
<gene>
    <name evidence="1" type="ORF">VF724_08050</name>
</gene>
<dbReference type="InterPro" id="IPR009377">
    <property type="entry name" value="EutA"/>
</dbReference>
<dbReference type="InterPro" id="IPR043129">
    <property type="entry name" value="ATPase_NBD"/>
</dbReference>
<dbReference type="Proteomes" id="UP001310386">
    <property type="component" value="Unassembled WGS sequence"/>
</dbReference>
<evidence type="ECO:0000313" key="1">
    <source>
        <dbReference type="EMBL" id="MEB3101613.1"/>
    </source>
</evidence>
<dbReference type="PIRSF" id="PIRSF012293">
    <property type="entry name" value="EutA"/>
    <property type="match status" value="1"/>
</dbReference>
<reference evidence="1" key="1">
    <citation type="submission" date="2023-12" db="EMBL/GenBank/DDBJ databases">
        <title>Fervidustalea candida gen. nov., sp. nov., a novel member of the family Paenibacillaceae isolated from a geothermal area.</title>
        <authorList>
            <person name="Li W.-J."/>
            <person name="Jiao J.-Y."/>
            <person name="Chen Y."/>
        </authorList>
    </citation>
    <scope>NUCLEOTIDE SEQUENCE</scope>
    <source>
        <strain evidence="1">SYSU GA230002</strain>
    </source>
</reference>
<organism evidence="1 2">
    <name type="scientific">Ferviditalea candida</name>
    <dbReference type="NCBI Taxonomy" id="3108399"/>
    <lineage>
        <taxon>Bacteria</taxon>
        <taxon>Bacillati</taxon>
        <taxon>Bacillota</taxon>
        <taxon>Bacilli</taxon>
        <taxon>Bacillales</taxon>
        <taxon>Paenibacillaceae</taxon>
        <taxon>Ferviditalea</taxon>
    </lineage>
</organism>
<dbReference type="InterPro" id="IPR050696">
    <property type="entry name" value="FtsA/MreB"/>
</dbReference>
<proteinExistence type="predicted"/>
<name>A0ABU5ZHB6_9BACL</name>
<dbReference type="Pfam" id="PF06277">
    <property type="entry name" value="EutA"/>
    <property type="match status" value="1"/>
</dbReference>
<dbReference type="PANTHER" id="PTHR32432">
    <property type="entry name" value="CELL DIVISION PROTEIN FTSA-RELATED"/>
    <property type="match status" value="1"/>
</dbReference>
<comment type="caution">
    <text evidence="1">The sequence shown here is derived from an EMBL/GenBank/DDBJ whole genome shotgun (WGS) entry which is preliminary data.</text>
</comment>
<dbReference type="EMBL" id="JAYJLD010000009">
    <property type="protein sequence ID" value="MEB3101613.1"/>
    <property type="molecule type" value="Genomic_DNA"/>
</dbReference>
<dbReference type="PANTHER" id="PTHR32432:SF13">
    <property type="entry name" value="ETHANOLAMINE AMMONIA-LYASE REACTIVASE EUTA"/>
    <property type="match status" value="1"/>
</dbReference>
<sequence>MSDGMRNDPAVSREQAQWMTSVGIDLGTSTTKFIVSRLKISRASGPLSLPRYRITDRELVYRSGIYATPLKNEQEIDMEQTVRILEEEYRKADLRLSEIKSGAVIITGETANKRNAEQFVHYLAERSGDFVVATAGAELEAVLAGKGAGAEERSRHIQEVAANIDIGGGTANTAFFHRGRCVGTVTFHVGGRLLRIDSAGRITGISKALGDWLEAYGYDLEIGGRVSLAGLQDIADSLCRSMFDYLTGSHKDPTAGLLIVGNELRALPEFAELTVSGGIGDMALLNPPANLRQAARYGDFGPVLAQAVRKAAQSYPFEWRQPAETIRATVIGAGMQTTELSGSTVFVDASLLPVRNLPVLRLELGEHHLRQPELLRSLLQRELELGADWYSSGDDAVPPFAVLIAGLAYCSYSELQMLAEQLSEAYRERFPYTRILAVIAENDMAKALGHALHIRCGGELRILSIDQITAQHGDYLDLGEQLAGGMLPVIVKTLVFHDKAR</sequence>
<accession>A0ABU5ZHB6</accession>
<keyword evidence="2" id="KW-1185">Reference proteome</keyword>
<evidence type="ECO:0000313" key="2">
    <source>
        <dbReference type="Proteomes" id="UP001310386"/>
    </source>
</evidence>
<dbReference type="SUPFAM" id="SSF53067">
    <property type="entry name" value="Actin-like ATPase domain"/>
    <property type="match status" value="1"/>
</dbReference>
<dbReference type="RefSeq" id="WP_371753732.1">
    <property type="nucleotide sequence ID" value="NZ_JAYJLD010000009.1"/>
</dbReference>